<reference evidence="2 3" key="1">
    <citation type="submission" date="2018-08" db="EMBL/GenBank/DDBJ databases">
        <title>Recombination of ecologically and evolutionarily significant loci maintains genetic cohesion in the Pseudomonas syringae species complex.</title>
        <authorList>
            <person name="Dillon M."/>
            <person name="Thakur S."/>
            <person name="Almeida R.N.D."/>
            <person name="Weir B.S."/>
            <person name="Guttman D.S."/>
        </authorList>
    </citation>
    <scope>NUCLEOTIDE SEQUENCE [LARGE SCALE GENOMIC DNA]</scope>
    <source>
        <strain evidence="2 3">ICMP 7846</strain>
    </source>
</reference>
<dbReference type="PANTHER" id="PTHR35399">
    <property type="entry name" value="SLR8030 PROTEIN"/>
    <property type="match status" value="1"/>
</dbReference>
<dbReference type="Proteomes" id="UP000270834">
    <property type="component" value="Unassembled WGS sequence"/>
</dbReference>
<evidence type="ECO:0000313" key="2">
    <source>
        <dbReference type="EMBL" id="RMS60384.1"/>
    </source>
</evidence>
<dbReference type="InterPro" id="IPR008557">
    <property type="entry name" value="PhoX"/>
</dbReference>
<dbReference type="Pfam" id="PF13474">
    <property type="entry name" value="SnoaL_3"/>
    <property type="match status" value="1"/>
</dbReference>
<dbReference type="Pfam" id="PF05787">
    <property type="entry name" value="PhoX"/>
    <property type="match status" value="1"/>
</dbReference>
<organism evidence="2 3">
    <name type="scientific">Pseudomonas aeruginosa</name>
    <dbReference type="NCBI Taxonomy" id="287"/>
    <lineage>
        <taxon>Bacteria</taxon>
        <taxon>Pseudomonadati</taxon>
        <taxon>Pseudomonadota</taxon>
        <taxon>Gammaproteobacteria</taxon>
        <taxon>Pseudomonadales</taxon>
        <taxon>Pseudomonadaceae</taxon>
        <taxon>Pseudomonas</taxon>
    </lineage>
</organism>
<protein>
    <recommendedName>
        <fullName evidence="1">SnoaL-like domain-containing protein</fullName>
    </recommendedName>
</protein>
<comment type="caution">
    <text evidence="2">The sequence shown here is derived from an EMBL/GenBank/DDBJ whole genome shotgun (WGS) entry which is preliminary data.</text>
</comment>
<dbReference type="SUPFAM" id="SSF54427">
    <property type="entry name" value="NTF2-like"/>
    <property type="match status" value="1"/>
</dbReference>
<gene>
    <name evidence="2" type="ORF">ALP65_00447</name>
</gene>
<dbReference type="SUPFAM" id="SSF63829">
    <property type="entry name" value="Calcium-dependent phosphotriesterase"/>
    <property type="match status" value="1"/>
</dbReference>
<sequence>MSSEVSAIRQLIEDWRAAVRASDVPRIVSYYAEDIVAFDAILQLQFKGRDAYQKHWQACTEMCKGPMTFDIAELQIHADQQVAFAHYLCHCGGTGPDGKPLNQDNILASPDGLWFDPEGRLWIQTDMSGSQLSSGPFGNNQMLVADPRTGELKRFLTGPLGCEVTGIAATPDFRTLFINIQHPGEGSTADNLLSTWPDGPGRRPRSATVVITREDGRRLL</sequence>
<dbReference type="InterPro" id="IPR032710">
    <property type="entry name" value="NTF2-like_dom_sf"/>
</dbReference>
<proteinExistence type="predicted"/>
<dbReference type="EMBL" id="RBSQ01000337">
    <property type="protein sequence ID" value="RMS60384.1"/>
    <property type="molecule type" value="Genomic_DNA"/>
</dbReference>
<evidence type="ECO:0000313" key="3">
    <source>
        <dbReference type="Proteomes" id="UP000270834"/>
    </source>
</evidence>
<evidence type="ECO:0000259" key="1">
    <source>
        <dbReference type="Pfam" id="PF13474"/>
    </source>
</evidence>
<feature type="domain" description="SnoaL-like" evidence="1">
    <location>
        <begin position="8"/>
        <end position="91"/>
    </location>
</feature>
<dbReference type="Gene3D" id="3.10.450.50">
    <property type="match status" value="1"/>
</dbReference>
<dbReference type="PANTHER" id="PTHR35399:SF2">
    <property type="entry name" value="DUF839 DOMAIN-CONTAINING PROTEIN"/>
    <property type="match status" value="1"/>
</dbReference>
<dbReference type="AlphaFoldDB" id="A0A3M5EFL2"/>
<dbReference type="InterPro" id="IPR037401">
    <property type="entry name" value="SnoaL-like"/>
</dbReference>
<accession>A0A3M5EFL2</accession>
<name>A0A3M5EFL2_PSEAI</name>